<dbReference type="Pfam" id="PF03886">
    <property type="entry name" value="ABC_trans_aux"/>
    <property type="match status" value="1"/>
</dbReference>
<dbReference type="RefSeq" id="WP_330088632.1">
    <property type="nucleotide sequence ID" value="NZ_JAUGZK010000011.1"/>
</dbReference>
<dbReference type="PROSITE" id="PS51257">
    <property type="entry name" value="PROKAR_LIPOPROTEIN"/>
    <property type="match status" value="1"/>
</dbReference>
<dbReference type="SUPFAM" id="SSF159594">
    <property type="entry name" value="XCC0632-like"/>
    <property type="match status" value="1"/>
</dbReference>
<feature type="chain" id="PRO_5045569211" evidence="1">
    <location>
        <begin position="21"/>
        <end position="191"/>
    </location>
</feature>
<gene>
    <name evidence="3" type="ORF">QWF21_13820</name>
</gene>
<organism evidence="3 4">
    <name type="scientific">Alkalimonas mucilaginosa</name>
    <dbReference type="NCBI Taxonomy" id="3057676"/>
    <lineage>
        <taxon>Bacteria</taxon>
        <taxon>Pseudomonadati</taxon>
        <taxon>Pseudomonadota</taxon>
        <taxon>Gammaproteobacteria</taxon>
        <taxon>Alkalimonas</taxon>
    </lineage>
</organism>
<protein>
    <submittedName>
        <fullName evidence="3">ABC-type transport auxiliary lipoprotein family protein</fullName>
    </submittedName>
</protein>
<evidence type="ECO:0000259" key="2">
    <source>
        <dbReference type="Pfam" id="PF03886"/>
    </source>
</evidence>
<sequence>MRTVLYGGCLLLLMACSQHAVHTQYYQFPYPETLPEHSAPQSSSGRTLVLQSIQLAPFLQQRGIAFQHSATELTVARQHLWADDLATQLSRHLALNLDASGSGWQLQPQTDKTAMQLHIRLDRMVGTADGYALLSGEYRLSGPQHSARQPFLIRQPLANDGYPALVEAMAVGWQQLSQDIAGLLTTMAEAE</sequence>
<dbReference type="EMBL" id="JAUGZK010000011">
    <property type="protein sequence ID" value="MEE2025316.1"/>
    <property type="molecule type" value="Genomic_DNA"/>
</dbReference>
<keyword evidence="3" id="KW-0449">Lipoprotein</keyword>
<proteinExistence type="predicted"/>
<dbReference type="InterPro" id="IPR005586">
    <property type="entry name" value="ABC_trans_aux"/>
</dbReference>
<accession>A0ABU7JHZ8</accession>
<evidence type="ECO:0000313" key="4">
    <source>
        <dbReference type="Proteomes" id="UP001339167"/>
    </source>
</evidence>
<feature type="domain" description="ABC-type transport auxiliary lipoprotein component" evidence="2">
    <location>
        <begin position="36"/>
        <end position="181"/>
    </location>
</feature>
<keyword evidence="4" id="KW-1185">Reference proteome</keyword>
<keyword evidence="1" id="KW-0732">Signal</keyword>
<reference evidence="3 4" key="1">
    <citation type="submission" date="2023-06" db="EMBL/GenBank/DDBJ databases">
        <title>Alkalimonas sp., MEB004 an alkaliphilic bacterium isolated from Lonar Lake, India.</title>
        <authorList>
            <person name="Joshi A."/>
            <person name="Thite S."/>
        </authorList>
    </citation>
    <scope>NUCLEOTIDE SEQUENCE [LARGE SCALE GENOMIC DNA]</scope>
    <source>
        <strain evidence="3 4">MEB004</strain>
    </source>
</reference>
<evidence type="ECO:0000313" key="3">
    <source>
        <dbReference type="EMBL" id="MEE2025316.1"/>
    </source>
</evidence>
<dbReference type="Gene3D" id="3.40.50.10610">
    <property type="entry name" value="ABC-type transport auxiliary lipoprotein component"/>
    <property type="match status" value="1"/>
</dbReference>
<feature type="signal peptide" evidence="1">
    <location>
        <begin position="1"/>
        <end position="20"/>
    </location>
</feature>
<comment type="caution">
    <text evidence="3">The sequence shown here is derived from an EMBL/GenBank/DDBJ whole genome shotgun (WGS) entry which is preliminary data.</text>
</comment>
<name>A0ABU7JHZ8_9GAMM</name>
<evidence type="ECO:0000256" key="1">
    <source>
        <dbReference type="SAM" id="SignalP"/>
    </source>
</evidence>
<dbReference type="Proteomes" id="UP001339167">
    <property type="component" value="Unassembled WGS sequence"/>
</dbReference>